<dbReference type="Gene3D" id="3.40.30.10">
    <property type="entry name" value="Glutaredoxin"/>
    <property type="match status" value="1"/>
</dbReference>
<evidence type="ECO:0000256" key="7">
    <source>
        <dbReference type="ARBA" id="ARBA00023157"/>
    </source>
</evidence>
<protein>
    <recommendedName>
        <fullName evidence="3">thioredoxin-dependent peroxiredoxin</fullName>
        <ecNumber evidence="3">1.11.1.24</ecNumber>
    </recommendedName>
    <alternativeName>
        <fullName evidence="9">Thioredoxin peroxidase</fullName>
    </alternativeName>
</protein>
<dbReference type="PROSITE" id="PS51352">
    <property type="entry name" value="THIOREDOXIN_2"/>
    <property type="match status" value="1"/>
</dbReference>
<dbReference type="EC" id="1.11.1.24" evidence="3"/>
<comment type="function">
    <text evidence="1">Thiol-specific peroxidase that catalyzes the reduction of hydrogen peroxide and organic hydroperoxides to water and alcohols, respectively. Plays a role in cell protection against oxidative stress by detoxifying peroxides and as sensor of hydrogen peroxide-mediated signaling events.</text>
</comment>
<dbReference type="PANTHER" id="PTHR42801">
    <property type="entry name" value="THIOREDOXIN-DEPENDENT PEROXIDE REDUCTASE"/>
    <property type="match status" value="1"/>
</dbReference>
<evidence type="ECO:0000256" key="9">
    <source>
        <dbReference type="ARBA" id="ARBA00032824"/>
    </source>
</evidence>
<keyword evidence="8" id="KW-0676">Redox-active center</keyword>
<evidence type="ECO:0000256" key="8">
    <source>
        <dbReference type="ARBA" id="ARBA00023284"/>
    </source>
</evidence>
<keyword evidence="4" id="KW-0575">Peroxidase</keyword>
<feature type="active site" description="Cysteine sulfenic acid (-SOH) intermediate; for peroxidase activity" evidence="12">
    <location>
        <position position="45"/>
    </location>
</feature>
<keyword evidence="5" id="KW-0049">Antioxidant</keyword>
<dbReference type="InterPro" id="IPR000866">
    <property type="entry name" value="AhpC/TSA"/>
</dbReference>
<dbReference type="AlphaFoldDB" id="A0A1F8F1E0"/>
<comment type="catalytic activity">
    <reaction evidence="11">
        <text>a hydroperoxide + [thioredoxin]-dithiol = an alcohol + [thioredoxin]-disulfide + H2O</text>
        <dbReference type="Rhea" id="RHEA:62620"/>
        <dbReference type="Rhea" id="RHEA-COMP:10698"/>
        <dbReference type="Rhea" id="RHEA-COMP:10700"/>
        <dbReference type="ChEBI" id="CHEBI:15377"/>
        <dbReference type="ChEBI" id="CHEBI:29950"/>
        <dbReference type="ChEBI" id="CHEBI:30879"/>
        <dbReference type="ChEBI" id="CHEBI:35924"/>
        <dbReference type="ChEBI" id="CHEBI:50058"/>
        <dbReference type="EC" id="1.11.1.24"/>
    </reaction>
</comment>
<dbReference type="GO" id="GO:0008379">
    <property type="term" value="F:thioredoxin peroxidase activity"/>
    <property type="evidence" value="ECO:0007669"/>
    <property type="project" value="TreeGrafter"/>
</dbReference>
<dbReference type="PIRSF" id="PIRSF000239">
    <property type="entry name" value="AHPC"/>
    <property type="match status" value="1"/>
</dbReference>
<evidence type="ECO:0000256" key="6">
    <source>
        <dbReference type="ARBA" id="ARBA00023002"/>
    </source>
</evidence>
<comment type="similarity">
    <text evidence="10">Belongs to the peroxiredoxin family. BCP/PrxQ subfamily.</text>
</comment>
<dbReference type="InterPro" id="IPR036249">
    <property type="entry name" value="Thioredoxin-like_sf"/>
</dbReference>
<dbReference type="InterPro" id="IPR024706">
    <property type="entry name" value="Peroxiredoxin_AhpC-typ"/>
</dbReference>
<dbReference type="FunFam" id="3.40.30.10:FF:000007">
    <property type="entry name" value="Thioredoxin-dependent thiol peroxidase"/>
    <property type="match status" value="1"/>
</dbReference>
<evidence type="ECO:0000256" key="10">
    <source>
        <dbReference type="ARBA" id="ARBA00038489"/>
    </source>
</evidence>
<proteinExistence type="inferred from homology"/>
<sequence length="158" mass="18281">MKLKIKSKAPEFKLSDQDGKAHSLKDYKDKWVLLYFYPKDDTPGCTKEACSIRDNLPDFKKLKISVLGVSVDSVKSHKKFAGKYSLPFTLLADEKKEVVKKYGVWAKKKFMGREYMGTMRTSFLINPAGKIAKIYENVKPELHVEEVLKDFKRLINKR</sequence>
<keyword evidence="6" id="KW-0560">Oxidoreductase</keyword>
<feature type="domain" description="Thioredoxin" evidence="13">
    <location>
        <begin position="3"/>
        <end position="156"/>
    </location>
</feature>
<dbReference type="GO" id="GO:0034599">
    <property type="term" value="P:cellular response to oxidative stress"/>
    <property type="evidence" value="ECO:0007669"/>
    <property type="project" value="TreeGrafter"/>
</dbReference>
<dbReference type="Pfam" id="PF00578">
    <property type="entry name" value="AhpC-TSA"/>
    <property type="match status" value="1"/>
</dbReference>
<evidence type="ECO:0000256" key="12">
    <source>
        <dbReference type="PIRSR" id="PIRSR000239-1"/>
    </source>
</evidence>
<evidence type="ECO:0000256" key="4">
    <source>
        <dbReference type="ARBA" id="ARBA00022559"/>
    </source>
</evidence>
<dbReference type="Proteomes" id="UP000177605">
    <property type="component" value="Unassembled WGS sequence"/>
</dbReference>
<comment type="caution">
    <text evidence="14">The sequence shown here is derived from an EMBL/GenBank/DDBJ whole genome shotgun (WGS) entry which is preliminary data.</text>
</comment>
<organism evidence="14 15">
    <name type="scientific">Candidatus Yanofskybacteria bacterium RIFCSPHIGHO2_01_FULL_48_25b</name>
    <dbReference type="NCBI Taxonomy" id="1802672"/>
    <lineage>
        <taxon>Bacteria</taxon>
        <taxon>Candidatus Yanofskyibacteriota</taxon>
    </lineage>
</organism>
<evidence type="ECO:0000256" key="5">
    <source>
        <dbReference type="ARBA" id="ARBA00022862"/>
    </source>
</evidence>
<dbReference type="GO" id="GO:0005737">
    <property type="term" value="C:cytoplasm"/>
    <property type="evidence" value="ECO:0007669"/>
    <property type="project" value="TreeGrafter"/>
</dbReference>
<evidence type="ECO:0000313" key="14">
    <source>
        <dbReference type="EMBL" id="OGN06943.1"/>
    </source>
</evidence>
<evidence type="ECO:0000313" key="15">
    <source>
        <dbReference type="Proteomes" id="UP000177605"/>
    </source>
</evidence>
<evidence type="ECO:0000256" key="11">
    <source>
        <dbReference type="ARBA" id="ARBA00049091"/>
    </source>
</evidence>
<evidence type="ECO:0000256" key="3">
    <source>
        <dbReference type="ARBA" id="ARBA00013017"/>
    </source>
</evidence>
<dbReference type="NCBIfam" id="NF006960">
    <property type="entry name" value="PRK09437.1"/>
    <property type="match status" value="1"/>
</dbReference>
<dbReference type="CDD" id="cd03017">
    <property type="entry name" value="PRX_BCP"/>
    <property type="match status" value="1"/>
</dbReference>
<dbReference type="InterPro" id="IPR050924">
    <property type="entry name" value="Peroxiredoxin_BCP/PrxQ"/>
</dbReference>
<keyword evidence="7" id="KW-1015">Disulfide bond</keyword>
<evidence type="ECO:0000259" key="13">
    <source>
        <dbReference type="PROSITE" id="PS51352"/>
    </source>
</evidence>
<evidence type="ECO:0000256" key="1">
    <source>
        <dbReference type="ARBA" id="ARBA00003330"/>
    </source>
</evidence>
<dbReference type="InterPro" id="IPR013766">
    <property type="entry name" value="Thioredoxin_domain"/>
</dbReference>
<name>A0A1F8F1E0_9BACT</name>
<dbReference type="PANTHER" id="PTHR42801:SF4">
    <property type="entry name" value="AHPC_TSA FAMILY PROTEIN"/>
    <property type="match status" value="1"/>
</dbReference>
<evidence type="ECO:0000256" key="2">
    <source>
        <dbReference type="ARBA" id="ARBA00011245"/>
    </source>
</evidence>
<accession>A0A1F8F1E0</accession>
<dbReference type="GO" id="GO:0045454">
    <property type="term" value="P:cell redox homeostasis"/>
    <property type="evidence" value="ECO:0007669"/>
    <property type="project" value="TreeGrafter"/>
</dbReference>
<comment type="subunit">
    <text evidence="2">Monomer.</text>
</comment>
<gene>
    <name evidence="14" type="ORF">A2669_01750</name>
</gene>
<dbReference type="SUPFAM" id="SSF52833">
    <property type="entry name" value="Thioredoxin-like"/>
    <property type="match status" value="1"/>
</dbReference>
<reference evidence="14 15" key="1">
    <citation type="journal article" date="2016" name="Nat. Commun.">
        <title>Thousands of microbial genomes shed light on interconnected biogeochemical processes in an aquifer system.</title>
        <authorList>
            <person name="Anantharaman K."/>
            <person name="Brown C.T."/>
            <person name="Hug L.A."/>
            <person name="Sharon I."/>
            <person name="Castelle C.J."/>
            <person name="Probst A.J."/>
            <person name="Thomas B.C."/>
            <person name="Singh A."/>
            <person name="Wilkins M.J."/>
            <person name="Karaoz U."/>
            <person name="Brodie E.L."/>
            <person name="Williams K.H."/>
            <person name="Hubbard S.S."/>
            <person name="Banfield J.F."/>
        </authorList>
    </citation>
    <scope>NUCLEOTIDE SEQUENCE [LARGE SCALE GENOMIC DNA]</scope>
</reference>
<dbReference type="EMBL" id="MGJM01000007">
    <property type="protein sequence ID" value="OGN06943.1"/>
    <property type="molecule type" value="Genomic_DNA"/>
</dbReference>